<keyword evidence="3" id="KW-0560">Oxidoreductase</keyword>
<dbReference type="PRINTS" id="PR00081">
    <property type="entry name" value="GDHRDH"/>
</dbReference>
<sequence length="250" mass="26590">MIAVTTVLVTGANKGLGRGFVQKCLSRPDTVVVAAVRNPESEESKALLDLNKAQGSKLILVKIESASATDALEAVESIKKQGVSHLDIVIANAGIFKSAAFLEVSKMKSSDLLEHVDINVNGPVRLFQATLPLLHASRQPKFIAISSGVGTIGGAEYIPWAVTSYGASKAALNFLLRRIHIENKDLIAIAFHPGAVQTDEGNKAAQFFGFEAAFTSVEDSVDGIVAKVDAATREDTSGRFLAFDNTPLVW</sequence>
<dbReference type="CDD" id="cd05325">
    <property type="entry name" value="carb_red_sniffer_like_SDR_c"/>
    <property type="match status" value="1"/>
</dbReference>
<comment type="similarity">
    <text evidence="1">Belongs to the short-chain dehydrogenases/reductases (SDR) family.</text>
</comment>
<dbReference type="GO" id="GO:0005737">
    <property type="term" value="C:cytoplasm"/>
    <property type="evidence" value="ECO:0007669"/>
    <property type="project" value="TreeGrafter"/>
</dbReference>
<organism evidence="4 5">
    <name type="scientific">Aureobasidium pullulans</name>
    <name type="common">Black yeast</name>
    <name type="synonym">Pullularia pullulans</name>
    <dbReference type="NCBI Taxonomy" id="5580"/>
    <lineage>
        <taxon>Eukaryota</taxon>
        <taxon>Fungi</taxon>
        <taxon>Dikarya</taxon>
        <taxon>Ascomycota</taxon>
        <taxon>Pezizomycotina</taxon>
        <taxon>Dothideomycetes</taxon>
        <taxon>Dothideomycetidae</taxon>
        <taxon>Dothideales</taxon>
        <taxon>Saccotheciaceae</taxon>
        <taxon>Aureobasidium</taxon>
    </lineage>
</organism>
<accession>A0A1A7MDV6</accession>
<reference evidence="4 5" key="1">
    <citation type="submission" date="2018-10" db="EMBL/GenBank/DDBJ databases">
        <title>Fifty Aureobasidium pullulans genomes reveal a recombining polyextremotolerant generalist.</title>
        <authorList>
            <person name="Gostincar C."/>
            <person name="Turk M."/>
            <person name="Zajc J."/>
            <person name="Gunde-Cimerman N."/>
        </authorList>
    </citation>
    <scope>NUCLEOTIDE SEQUENCE [LARGE SCALE GENOMIC DNA]</scope>
    <source>
        <strain evidence="4 5">EXF-3844</strain>
    </source>
</reference>
<dbReference type="EMBL" id="QZBN01001677">
    <property type="protein sequence ID" value="THZ18934.1"/>
    <property type="molecule type" value="Genomic_DNA"/>
</dbReference>
<dbReference type="Pfam" id="PF00106">
    <property type="entry name" value="adh_short"/>
    <property type="match status" value="1"/>
</dbReference>
<gene>
    <name evidence="4" type="ORF">D6C90_09745</name>
</gene>
<dbReference type="GO" id="GO:0016491">
    <property type="term" value="F:oxidoreductase activity"/>
    <property type="evidence" value="ECO:0007669"/>
    <property type="project" value="UniProtKB-KW"/>
</dbReference>
<dbReference type="Proteomes" id="UP000310121">
    <property type="component" value="Unassembled WGS sequence"/>
</dbReference>
<evidence type="ECO:0000313" key="5">
    <source>
        <dbReference type="Proteomes" id="UP000310121"/>
    </source>
</evidence>
<dbReference type="AlphaFoldDB" id="A0A1A7MDV6"/>
<evidence type="ECO:0000313" key="4">
    <source>
        <dbReference type="EMBL" id="THZ18934.1"/>
    </source>
</evidence>
<evidence type="ECO:0000256" key="3">
    <source>
        <dbReference type="ARBA" id="ARBA00023002"/>
    </source>
</evidence>
<dbReference type="PANTHER" id="PTHR43544">
    <property type="entry name" value="SHORT-CHAIN DEHYDROGENASE/REDUCTASE"/>
    <property type="match status" value="1"/>
</dbReference>
<protein>
    <submittedName>
        <fullName evidence="4">NAD(P)-binding protein</fullName>
    </submittedName>
</protein>
<dbReference type="InterPro" id="IPR002347">
    <property type="entry name" value="SDR_fam"/>
</dbReference>
<name>A0A1A7MDV6_AURPU</name>
<dbReference type="InterPro" id="IPR036291">
    <property type="entry name" value="NAD(P)-bd_dom_sf"/>
</dbReference>
<evidence type="ECO:0000256" key="1">
    <source>
        <dbReference type="ARBA" id="ARBA00006484"/>
    </source>
</evidence>
<dbReference type="InterPro" id="IPR051468">
    <property type="entry name" value="Fungal_SecMetab_SDRs"/>
</dbReference>
<proteinExistence type="inferred from homology"/>
<dbReference type="Gene3D" id="3.40.50.720">
    <property type="entry name" value="NAD(P)-binding Rossmann-like Domain"/>
    <property type="match status" value="1"/>
</dbReference>
<comment type="caution">
    <text evidence="4">The sequence shown here is derived from an EMBL/GenBank/DDBJ whole genome shotgun (WGS) entry which is preliminary data.</text>
</comment>
<dbReference type="PANTHER" id="PTHR43544:SF7">
    <property type="entry name" value="NADB-LER2"/>
    <property type="match status" value="1"/>
</dbReference>
<dbReference type="SUPFAM" id="SSF51735">
    <property type="entry name" value="NAD(P)-binding Rossmann-fold domains"/>
    <property type="match status" value="1"/>
</dbReference>
<keyword evidence="2" id="KW-0521">NADP</keyword>
<evidence type="ECO:0000256" key="2">
    <source>
        <dbReference type="ARBA" id="ARBA00022857"/>
    </source>
</evidence>